<dbReference type="AlphaFoldDB" id="A0AAE0JVL8"/>
<evidence type="ECO:0000313" key="2">
    <source>
        <dbReference type="EMBL" id="KAK3365178.1"/>
    </source>
</evidence>
<keyword evidence="3" id="KW-1185">Reference proteome</keyword>
<accession>A0AAE0JVL8</accession>
<name>A0AAE0JVL8_9PEZI</name>
<comment type="caution">
    <text evidence="2">The sequence shown here is derived from an EMBL/GenBank/DDBJ whole genome shotgun (WGS) entry which is preliminary data.</text>
</comment>
<dbReference type="Proteomes" id="UP001287356">
    <property type="component" value="Unassembled WGS sequence"/>
</dbReference>
<feature type="region of interest" description="Disordered" evidence="1">
    <location>
        <begin position="169"/>
        <end position="202"/>
    </location>
</feature>
<reference evidence="2" key="2">
    <citation type="submission" date="2023-06" db="EMBL/GenBank/DDBJ databases">
        <authorList>
            <consortium name="Lawrence Berkeley National Laboratory"/>
            <person name="Haridas S."/>
            <person name="Hensen N."/>
            <person name="Bonometti L."/>
            <person name="Westerberg I."/>
            <person name="Brannstrom I.O."/>
            <person name="Guillou S."/>
            <person name="Cros-Aarteil S."/>
            <person name="Calhoun S."/>
            <person name="Kuo A."/>
            <person name="Mondo S."/>
            <person name="Pangilinan J."/>
            <person name="Riley R."/>
            <person name="Labutti K."/>
            <person name="Andreopoulos B."/>
            <person name="Lipzen A."/>
            <person name="Chen C."/>
            <person name="Yanf M."/>
            <person name="Daum C."/>
            <person name="Ng V."/>
            <person name="Clum A."/>
            <person name="Steindorff A."/>
            <person name="Ohm R."/>
            <person name="Martin F."/>
            <person name="Silar P."/>
            <person name="Natvig D."/>
            <person name="Lalanne C."/>
            <person name="Gautier V."/>
            <person name="Ament-Velasquez S.L."/>
            <person name="Kruys A."/>
            <person name="Hutchinson M.I."/>
            <person name="Powell A.J."/>
            <person name="Barry K."/>
            <person name="Miller A.N."/>
            <person name="Grigoriev I.V."/>
            <person name="Debuchy R."/>
            <person name="Gladieux P."/>
            <person name="Thoren M.H."/>
            <person name="Johannesson H."/>
        </authorList>
    </citation>
    <scope>NUCLEOTIDE SEQUENCE</scope>
    <source>
        <strain evidence="2">CBS 958.72</strain>
    </source>
</reference>
<feature type="region of interest" description="Disordered" evidence="1">
    <location>
        <begin position="19"/>
        <end position="66"/>
    </location>
</feature>
<gene>
    <name evidence="2" type="ORF">B0T24DRAFT_427213</name>
</gene>
<sequence>MRRPGEFFKMTKPLVWKTGEGAADTTATTINVKMEAADPPSNAKGKSTKRSASTSDDDVPLASDVRRAYKKRKKLGKVVQDELDRMRKGFDKMQADFEMRNQKQMNDMKRKFDGWMKKRVETDLQTSINRDKQIAETMNELSGVLRNGISRVDTDRGAVSAPIDSLAALSRGEESSSDYVESHQSEGISQDNDMHPNRRNRMFLRSHARACCSSESDDSEHY</sequence>
<evidence type="ECO:0000313" key="3">
    <source>
        <dbReference type="Proteomes" id="UP001287356"/>
    </source>
</evidence>
<proteinExistence type="predicted"/>
<dbReference type="EMBL" id="JAULSN010000009">
    <property type="protein sequence ID" value="KAK3365178.1"/>
    <property type="molecule type" value="Genomic_DNA"/>
</dbReference>
<evidence type="ECO:0000256" key="1">
    <source>
        <dbReference type="SAM" id="MobiDB-lite"/>
    </source>
</evidence>
<reference evidence="2" key="1">
    <citation type="journal article" date="2023" name="Mol. Phylogenet. Evol.">
        <title>Genome-scale phylogeny and comparative genomics of the fungal order Sordariales.</title>
        <authorList>
            <person name="Hensen N."/>
            <person name="Bonometti L."/>
            <person name="Westerberg I."/>
            <person name="Brannstrom I.O."/>
            <person name="Guillou S."/>
            <person name="Cros-Aarteil S."/>
            <person name="Calhoun S."/>
            <person name="Haridas S."/>
            <person name="Kuo A."/>
            <person name="Mondo S."/>
            <person name="Pangilinan J."/>
            <person name="Riley R."/>
            <person name="LaButti K."/>
            <person name="Andreopoulos B."/>
            <person name="Lipzen A."/>
            <person name="Chen C."/>
            <person name="Yan M."/>
            <person name="Daum C."/>
            <person name="Ng V."/>
            <person name="Clum A."/>
            <person name="Steindorff A."/>
            <person name="Ohm R.A."/>
            <person name="Martin F."/>
            <person name="Silar P."/>
            <person name="Natvig D.O."/>
            <person name="Lalanne C."/>
            <person name="Gautier V."/>
            <person name="Ament-Velasquez S.L."/>
            <person name="Kruys A."/>
            <person name="Hutchinson M.I."/>
            <person name="Powell A.J."/>
            <person name="Barry K."/>
            <person name="Miller A.N."/>
            <person name="Grigoriev I.V."/>
            <person name="Debuchy R."/>
            <person name="Gladieux P."/>
            <person name="Hiltunen Thoren M."/>
            <person name="Johannesson H."/>
        </authorList>
    </citation>
    <scope>NUCLEOTIDE SEQUENCE</scope>
    <source>
        <strain evidence="2">CBS 958.72</strain>
    </source>
</reference>
<protein>
    <submittedName>
        <fullName evidence="2">Uncharacterized protein</fullName>
    </submittedName>
</protein>
<organism evidence="2 3">
    <name type="scientific">Lasiosphaeria ovina</name>
    <dbReference type="NCBI Taxonomy" id="92902"/>
    <lineage>
        <taxon>Eukaryota</taxon>
        <taxon>Fungi</taxon>
        <taxon>Dikarya</taxon>
        <taxon>Ascomycota</taxon>
        <taxon>Pezizomycotina</taxon>
        <taxon>Sordariomycetes</taxon>
        <taxon>Sordariomycetidae</taxon>
        <taxon>Sordariales</taxon>
        <taxon>Lasiosphaeriaceae</taxon>
        <taxon>Lasiosphaeria</taxon>
    </lineage>
</organism>